<comment type="caution">
    <text evidence="1">The sequence shown here is derived from an EMBL/GenBank/DDBJ whole genome shotgun (WGS) entry which is preliminary data.</text>
</comment>
<protein>
    <submittedName>
        <fullName evidence="1">Uncharacterized protein</fullName>
    </submittedName>
</protein>
<evidence type="ECO:0000313" key="1">
    <source>
        <dbReference type="EMBL" id="OOQ88397.1"/>
    </source>
</evidence>
<name>A0A1S9RSC1_PENBI</name>
<proteinExistence type="predicted"/>
<gene>
    <name evidence="1" type="ORF">PEBR_13764</name>
</gene>
<organism evidence="1 2">
    <name type="scientific">Penicillium brasilianum</name>
    <dbReference type="NCBI Taxonomy" id="104259"/>
    <lineage>
        <taxon>Eukaryota</taxon>
        <taxon>Fungi</taxon>
        <taxon>Dikarya</taxon>
        <taxon>Ascomycota</taxon>
        <taxon>Pezizomycotina</taxon>
        <taxon>Eurotiomycetes</taxon>
        <taxon>Eurotiomycetidae</taxon>
        <taxon>Eurotiales</taxon>
        <taxon>Aspergillaceae</taxon>
        <taxon>Penicillium</taxon>
    </lineage>
</organism>
<accession>A0A1S9RSC1</accession>
<sequence>MAINMTVEQVLDIEDVLVSDDNPARNDGTFDYERCARLHNYLVAYAWMARHGRETPDLVALAEEKTNRDANRELLDPSLNCFLDMIYDPQPGLFYWIVGLAMEPCDETFCLEDNDLEDEGKARFIIIYDTTPDLGSHCLGVVYDQQLHRASFPLTIGASESVEPVDERGEFWFPLETILTHWIFLIRLGKVVAGLPECDSKHRSQLGLWSWLPYCDAQVDNTVSTINRYLVAVESRMPADSVLPINRTRTLFTDTELDAASVPQDCFIRSVLTRINSPRFKFIAPGLEVPHDKEAFARRQNFTRFSYEEGTIPAVLIFAASGRTGLGRTINFNLELRGLFFRYIPDEDLPISIGAPVFTGLYSEPTSRIYPDTEEAGFRLLLPYMLRPNIGDVDGARMSDGQLVRTGSFAELFQHGWFHPFGGDQRSQRMERLFERWTELIERGVWTVGEEGVEGGIEKFRDADNGNGAWEDYWIPPDW</sequence>
<dbReference type="AlphaFoldDB" id="A0A1S9RSC1"/>
<dbReference type="Proteomes" id="UP000190744">
    <property type="component" value="Unassembled WGS sequence"/>
</dbReference>
<reference evidence="2" key="1">
    <citation type="submission" date="2015-09" db="EMBL/GenBank/DDBJ databases">
        <authorList>
            <person name="Fill T.P."/>
            <person name="Baretta J.F."/>
            <person name="de Almeida L.G."/>
            <person name="Rocha M."/>
            <person name="de Souza D.H."/>
            <person name="Malavazi I."/>
            <person name="Cerdeira L.T."/>
            <person name="Hong H."/>
            <person name="Samborskyy M."/>
            <person name="de Vasconcelos A.T."/>
            <person name="Leadlay P."/>
            <person name="Rodrigues-Filho E."/>
        </authorList>
    </citation>
    <scope>NUCLEOTIDE SEQUENCE [LARGE SCALE GENOMIC DNA]</scope>
    <source>
        <strain evidence="2">LaBioMMi 136</strain>
    </source>
</reference>
<evidence type="ECO:0000313" key="2">
    <source>
        <dbReference type="Proteomes" id="UP000190744"/>
    </source>
</evidence>
<dbReference type="EMBL" id="LJBN01000119">
    <property type="protein sequence ID" value="OOQ88397.1"/>
    <property type="molecule type" value="Genomic_DNA"/>
</dbReference>